<feature type="transmembrane region" description="Helical" evidence="8">
    <location>
        <begin position="6"/>
        <end position="22"/>
    </location>
</feature>
<evidence type="ECO:0000256" key="6">
    <source>
        <dbReference type="ARBA" id="ARBA00023136"/>
    </source>
</evidence>
<evidence type="ECO:0000256" key="1">
    <source>
        <dbReference type="ARBA" id="ARBA00004370"/>
    </source>
</evidence>
<reference evidence="9" key="1">
    <citation type="journal article" date="2023" name="Mol. Phylogenet. Evol.">
        <title>Genome-scale phylogeny and comparative genomics of the fungal order Sordariales.</title>
        <authorList>
            <person name="Hensen N."/>
            <person name="Bonometti L."/>
            <person name="Westerberg I."/>
            <person name="Brannstrom I.O."/>
            <person name="Guillou S."/>
            <person name="Cros-Aarteil S."/>
            <person name="Calhoun S."/>
            <person name="Haridas S."/>
            <person name="Kuo A."/>
            <person name="Mondo S."/>
            <person name="Pangilinan J."/>
            <person name="Riley R."/>
            <person name="LaButti K."/>
            <person name="Andreopoulos B."/>
            <person name="Lipzen A."/>
            <person name="Chen C."/>
            <person name="Yan M."/>
            <person name="Daum C."/>
            <person name="Ng V."/>
            <person name="Clum A."/>
            <person name="Steindorff A."/>
            <person name="Ohm R.A."/>
            <person name="Martin F."/>
            <person name="Silar P."/>
            <person name="Natvig D.O."/>
            <person name="Lalanne C."/>
            <person name="Gautier V."/>
            <person name="Ament-Velasquez S.L."/>
            <person name="Kruys A."/>
            <person name="Hutchinson M.I."/>
            <person name="Powell A.J."/>
            <person name="Barry K."/>
            <person name="Miller A.N."/>
            <person name="Grigoriev I.V."/>
            <person name="Debuchy R."/>
            <person name="Gladieux P."/>
            <person name="Hiltunen Thoren M."/>
            <person name="Johannesson H."/>
        </authorList>
    </citation>
    <scope>NUCLEOTIDE SEQUENCE</scope>
    <source>
        <strain evidence="9">PSN243</strain>
    </source>
</reference>
<gene>
    <name evidence="9" type="ORF">QBC34DRAFT_405403</name>
</gene>
<evidence type="ECO:0000313" key="10">
    <source>
        <dbReference type="Proteomes" id="UP001321760"/>
    </source>
</evidence>
<keyword evidence="2" id="KW-0813">Transport</keyword>
<dbReference type="GO" id="GO:0015031">
    <property type="term" value="P:protein transport"/>
    <property type="evidence" value="ECO:0007669"/>
    <property type="project" value="UniProtKB-KW"/>
</dbReference>
<dbReference type="PANTHER" id="PTHR15858">
    <property type="entry name" value="IMMEDIATE EARLY RESPONSE 3-INTERACTING PROTEIN 1"/>
    <property type="match status" value="1"/>
</dbReference>
<name>A0AAV9GKZ9_9PEZI</name>
<evidence type="ECO:0000256" key="8">
    <source>
        <dbReference type="SAM" id="Phobius"/>
    </source>
</evidence>
<dbReference type="Proteomes" id="UP001321760">
    <property type="component" value="Unassembled WGS sequence"/>
</dbReference>
<evidence type="ECO:0000313" key="9">
    <source>
        <dbReference type="EMBL" id="KAK4449245.1"/>
    </source>
</evidence>
<keyword evidence="4" id="KW-0653">Protein transport</keyword>
<sequence>MFFLWNFLYATILLLNAVAILSEDRFLARGTFLLVRPIEGDARKVMDRDGRVAGSASLGGEERTTPWGRSVFHDEYTLTGTVGLASGNNDAFGQGADQSVKTKIISLIASVRLVMKVPLIVLNIAFILYELLLG</sequence>
<dbReference type="AlphaFoldDB" id="A0AAV9GKZ9"/>
<evidence type="ECO:0000256" key="4">
    <source>
        <dbReference type="ARBA" id="ARBA00022927"/>
    </source>
</evidence>
<dbReference type="Pfam" id="PF08571">
    <property type="entry name" value="Yos1"/>
    <property type="match status" value="2"/>
</dbReference>
<accession>A0AAV9GKZ9</accession>
<organism evidence="9 10">
    <name type="scientific">Podospora aff. communis PSN243</name>
    <dbReference type="NCBI Taxonomy" id="3040156"/>
    <lineage>
        <taxon>Eukaryota</taxon>
        <taxon>Fungi</taxon>
        <taxon>Dikarya</taxon>
        <taxon>Ascomycota</taxon>
        <taxon>Pezizomycotina</taxon>
        <taxon>Sordariomycetes</taxon>
        <taxon>Sordariomycetidae</taxon>
        <taxon>Sordariales</taxon>
        <taxon>Podosporaceae</taxon>
        <taxon>Podospora</taxon>
    </lineage>
</organism>
<protein>
    <submittedName>
        <fullName evidence="9">Protein transport protein YOS1</fullName>
    </submittedName>
</protein>
<dbReference type="GO" id="GO:0000139">
    <property type="term" value="C:Golgi membrane"/>
    <property type="evidence" value="ECO:0007669"/>
    <property type="project" value="TreeGrafter"/>
</dbReference>
<reference evidence="9" key="2">
    <citation type="submission" date="2023-05" db="EMBL/GenBank/DDBJ databases">
        <authorList>
            <consortium name="Lawrence Berkeley National Laboratory"/>
            <person name="Steindorff A."/>
            <person name="Hensen N."/>
            <person name="Bonometti L."/>
            <person name="Westerberg I."/>
            <person name="Brannstrom I.O."/>
            <person name="Guillou S."/>
            <person name="Cros-Aarteil S."/>
            <person name="Calhoun S."/>
            <person name="Haridas S."/>
            <person name="Kuo A."/>
            <person name="Mondo S."/>
            <person name="Pangilinan J."/>
            <person name="Riley R."/>
            <person name="Labutti K."/>
            <person name="Andreopoulos B."/>
            <person name="Lipzen A."/>
            <person name="Chen C."/>
            <person name="Yanf M."/>
            <person name="Daum C."/>
            <person name="Ng V."/>
            <person name="Clum A."/>
            <person name="Ohm R."/>
            <person name="Martin F."/>
            <person name="Silar P."/>
            <person name="Natvig D."/>
            <person name="Lalanne C."/>
            <person name="Gautier V."/>
            <person name="Ament-Velasquez S.L."/>
            <person name="Kruys A."/>
            <person name="Hutchinson M.I."/>
            <person name="Powell A.J."/>
            <person name="Barry K."/>
            <person name="Miller A.N."/>
            <person name="Grigoriev I.V."/>
            <person name="Debuchy R."/>
            <person name="Gladieux P."/>
            <person name="Thoren M.H."/>
            <person name="Johannesson H."/>
        </authorList>
    </citation>
    <scope>NUCLEOTIDE SEQUENCE</scope>
    <source>
        <strain evidence="9">PSN243</strain>
    </source>
</reference>
<keyword evidence="6 8" id="KW-0472">Membrane</keyword>
<keyword evidence="10" id="KW-1185">Reference proteome</keyword>
<evidence type="ECO:0000256" key="3">
    <source>
        <dbReference type="ARBA" id="ARBA00022692"/>
    </source>
</evidence>
<keyword evidence="3 8" id="KW-0812">Transmembrane</keyword>
<feature type="transmembrane region" description="Helical" evidence="8">
    <location>
        <begin position="113"/>
        <end position="132"/>
    </location>
</feature>
<keyword evidence="5 8" id="KW-1133">Transmembrane helix</keyword>
<evidence type="ECO:0000256" key="7">
    <source>
        <dbReference type="ARBA" id="ARBA00024203"/>
    </source>
</evidence>
<dbReference type="EMBL" id="MU865938">
    <property type="protein sequence ID" value="KAK4449245.1"/>
    <property type="molecule type" value="Genomic_DNA"/>
</dbReference>
<comment type="subcellular location">
    <subcellularLocation>
        <location evidence="1">Membrane</location>
    </subcellularLocation>
</comment>
<dbReference type="GO" id="GO:0030134">
    <property type="term" value="C:COPII-coated ER to Golgi transport vesicle"/>
    <property type="evidence" value="ECO:0007669"/>
    <property type="project" value="TreeGrafter"/>
</dbReference>
<proteinExistence type="inferred from homology"/>
<dbReference type="PANTHER" id="PTHR15858:SF0">
    <property type="entry name" value="IMMEDIATE EARLY RESPONSE 3-INTERACTING PROTEIN 1"/>
    <property type="match status" value="1"/>
</dbReference>
<dbReference type="InterPro" id="IPR013880">
    <property type="entry name" value="Yos1"/>
</dbReference>
<dbReference type="GO" id="GO:0005789">
    <property type="term" value="C:endoplasmic reticulum membrane"/>
    <property type="evidence" value="ECO:0007669"/>
    <property type="project" value="TreeGrafter"/>
</dbReference>
<evidence type="ECO:0000256" key="2">
    <source>
        <dbReference type="ARBA" id="ARBA00022448"/>
    </source>
</evidence>
<dbReference type="GO" id="GO:0006888">
    <property type="term" value="P:endoplasmic reticulum to Golgi vesicle-mediated transport"/>
    <property type="evidence" value="ECO:0007669"/>
    <property type="project" value="TreeGrafter"/>
</dbReference>
<comment type="similarity">
    <text evidence="7">Belongs to the YOS1 family.</text>
</comment>
<evidence type="ECO:0000256" key="5">
    <source>
        <dbReference type="ARBA" id="ARBA00022989"/>
    </source>
</evidence>
<comment type="caution">
    <text evidence="9">The sequence shown here is derived from an EMBL/GenBank/DDBJ whole genome shotgun (WGS) entry which is preliminary data.</text>
</comment>